<evidence type="ECO:0000259" key="8">
    <source>
        <dbReference type="PROSITE" id="PS50076"/>
    </source>
</evidence>
<evidence type="ECO:0000256" key="4">
    <source>
        <dbReference type="ARBA" id="ARBA00023136"/>
    </source>
</evidence>
<feature type="region of interest" description="Disordered" evidence="6">
    <location>
        <begin position="151"/>
        <end position="179"/>
    </location>
</feature>
<evidence type="ECO:0000256" key="5">
    <source>
        <dbReference type="ARBA" id="ARBA00038105"/>
    </source>
</evidence>
<feature type="compositionally biased region" description="Basic and acidic residues" evidence="6">
    <location>
        <begin position="169"/>
        <end position="179"/>
    </location>
</feature>
<keyword evidence="3 7" id="KW-1133">Transmembrane helix</keyword>
<evidence type="ECO:0000256" key="1">
    <source>
        <dbReference type="ARBA" id="ARBA00004167"/>
    </source>
</evidence>
<dbReference type="Proteomes" id="UP001224644">
    <property type="component" value="Unassembled WGS sequence"/>
</dbReference>
<accession>A0ABT8BKG4</accession>
<feature type="compositionally biased region" description="Basic and acidic residues" evidence="6">
    <location>
        <begin position="91"/>
        <end position="117"/>
    </location>
</feature>
<dbReference type="PANTHER" id="PTHR12763:SF28">
    <property type="entry name" value="GEO10507P1-RELATED"/>
    <property type="match status" value="1"/>
</dbReference>
<dbReference type="SUPFAM" id="SSF46565">
    <property type="entry name" value="Chaperone J-domain"/>
    <property type="match status" value="1"/>
</dbReference>
<dbReference type="SMART" id="SM00271">
    <property type="entry name" value="DnaJ"/>
    <property type="match status" value="1"/>
</dbReference>
<dbReference type="InterPro" id="IPR036869">
    <property type="entry name" value="J_dom_sf"/>
</dbReference>
<proteinExistence type="inferred from homology"/>
<comment type="similarity">
    <text evidence="5">Belongs to the TIM14 family.</text>
</comment>
<evidence type="ECO:0000256" key="6">
    <source>
        <dbReference type="SAM" id="MobiDB-lite"/>
    </source>
</evidence>
<dbReference type="PANTHER" id="PTHR12763">
    <property type="match status" value="1"/>
</dbReference>
<evidence type="ECO:0000313" key="10">
    <source>
        <dbReference type="Proteomes" id="UP001224644"/>
    </source>
</evidence>
<reference evidence="10" key="1">
    <citation type="journal article" date="2019" name="Int. J. Syst. Evol. Microbiol.">
        <title>The Global Catalogue of Microorganisms (GCM) 10K type strain sequencing project: providing services to taxonomists for standard genome sequencing and annotation.</title>
        <authorList>
            <consortium name="The Broad Institute Genomics Platform"/>
            <consortium name="The Broad Institute Genome Sequencing Center for Infectious Disease"/>
            <person name="Wu L."/>
            <person name="Ma J."/>
        </authorList>
    </citation>
    <scope>NUCLEOTIDE SEQUENCE [LARGE SCALE GENOMIC DNA]</scope>
    <source>
        <strain evidence="10">CECT 7069</strain>
    </source>
</reference>
<dbReference type="Gene3D" id="1.10.287.110">
    <property type="entry name" value="DnaJ domain"/>
    <property type="match status" value="1"/>
</dbReference>
<evidence type="ECO:0000256" key="7">
    <source>
        <dbReference type="SAM" id="Phobius"/>
    </source>
</evidence>
<evidence type="ECO:0000256" key="2">
    <source>
        <dbReference type="ARBA" id="ARBA00022692"/>
    </source>
</evidence>
<feature type="domain" description="J" evidence="8">
    <location>
        <begin position="126"/>
        <end position="179"/>
    </location>
</feature>
<evidence type="ECO:0000256" key="3">
    <source>
        <dbReference type="ARBA" id="ARBA00022989"/>
    </source>
</evidence>
<gene>
    <name evidence="9" type="ORF">QWZ12_16900</name>
</gene>
<keyword evidence="10" id="KW-1185">Reference proteome</keyword>
<evidence type="ECO:0000313" key="9">
    <source>
        <dbReference type="EMBL" id="MDN3592274.1"/>
    </source>
</evidence>
<dbReference type="RefSeq" id="WP_238226732.1">
    <property type="nucleotide sequence ID" value="NZ_BPQD01000020.1"/>
</dbReference>
<sequence length="179" mass="19914">MTLLLAGFGLLLLWWLGRNALRRSPARTARLLRRIGGYGALAAAGLVLVRGRPELGVILVLAGLWLLEGGTGLRRRWRAFTNWVRGRGRLQADVHSRPAGGREDAEPDADPRPRRPADPGTMTQEQAYEILGLERGASLERVRMAHRTLMKRLHPDQGGTAEQAARVNAARDRLTNRHR</sequence>
<name>A0ABT8BKG4_9HYPH</name>
<feature type="transmembrane region" description="Helical" evidence="7">
    <location>
        <begin position="38"/>
        <end position="67"/>
    </location>
</feature>
<keyword evidence="4 7" id="KW-0472">Membrane</keyword>
<feature type="region of interest" description="Disordered" evidence="6">
    <location>
        <begin position="91"/>
        <end position="122"/>
    </location>
</feature>
<organism evidence="9 10">
    <name type="scientific">Methylobacterium adhaesivum</name>
    <dbReference type="NCBI Taxonomy" id="333297"/>
    <lineage>
        <taxon>Bacteria</taxon>
        <taxon>Pseudomonadati</taxon>
        <taxon>Pseudomonadota</taxon>
        <taxon>Alphaproteobacteria</taxon>
        <taxon>Hyphomicrobiales</taxon>
        <taxon>Methylobacteriaceae</taxon>
        <taxon>Methylobacterium</taxon>
    </lineage>
</organism>
<keyword evidence="2 7" id="KW-0812">Transmembrane</keyword>
<dbReference type="EMBL" id="JAUFPX010000017">
    <property type="protein sequence ID" value="MDN3592274.1"/>
    <property type="molecule type" value="Genomic_DNA"/>
</dbReference>
<dbReference type="CDD" id="cd06257">
    <property type="entry name" value="DnaJ"/>
    <property type="match status" value="1"/>
</dbReference>
<comment type="subcellular location">
    <subcellularLocation>
        <location evidence="1">Membrane</location>
        <topology evidence="1">Single-pass membrane protein</topology>
    </subcellularLocation>
</comment>
<dbReference type="PROSITE" id="PS50076">
    <property type="entry name" value="DNAJ_2"/>
    <property type="match status" value="1"/>
</dbReference>
<comment type="caution">
    <text evidence="9">The sequence shown here is derived from an EMBL/GenBank/DDBJ whole genome shotgun (WGS) entry which is preliminary data.</text>
</comment>
<protein>
    <submittedName>
        <fullName evidence="9">DnaJ domain-containing protein</fullName>
    </submittedName>
</protein>
<dbReference type="InterPro" id="IPR001623">
    <property type="entry name" value="DnaJ_domain"/>
</dbReference>
<dbReference type="Pfam" id="PF00226">
    <property type="entry name" value="DnaJ"/>
    <property type="match status" value="1"/>
</dbReference>